<dbReference type="InterPro" id="IPR018488">
    <property type="entry name" value="cNMP-bd_CS"/>
</dbReference>
<evidence type="ECO:0000313" key="11">
    <source>
        <dbReference type="EMBL" id="MEC1177061.1"/>
    </source>
</evidence>
<keyword evidence="4" id="KW-1133">Transmembrane helix</keyword>
<evidence type="ECO:0000256" key="6">
    <source>
        <dbReference type="ARBA" id="ARBA00023136"/>
    </source>
</evidence>
<dbReference type="InterPro" id="IPR000595">
    <property type="entry name" value="cNMP-bd_dom"/>
</dbReference>
<dbReference type="SMART" id="SM00100">
    <property type="entry name" value="cNMP"/>
    <property type="match status" value="1"/>
</dbReference>
<dbReference type="Proteomes" id="UP001344888">
    <property type="component" value="Unassembled WGS sequence"/>
</dbReference>
<dbReference type="PROSITE" id="PS50042">
    <property type="entry name" value="CNMP_BINDING_3"/>
    <property type="match status" value="1"/>
</dbReference>
<evidence type="ECO:0000256" key="9">
    <source>
        <dbReference type="ARBA" id="ARBA00023303"/>
    </source>
</evidence>
<evidence type="ECO:0000256" key="3">
    <source>
        <dbReference type="ARBA" id="ARBA00022692"/>
    </source>
</evidence>
<keyword evidence="12" id="KW-1185">Reference proteome</keyword>
<comment type="subcellular location">
    <subcellularLocation>
        <location evidence="1">Membrane</location>
        <topology evidence="1">Multi-pass membrane protein</topology>
    </subcellularLocation>
</comment>
<keyword evidence="8" id="KW-1071">Ligand-gated ion channel</keyword>
<name>A0AAW9NQU2_9BACL</name>
<evidence type="ECO:0000256" key="5">
    <source>
        <dbReference type="ARBA" id="ARBA00023065"/>
    </source>
</evidence>
<keyword evidence="2" id="KW-0813">Transport</keyword>
<dbReference type="PROSITE" id="PS00889">
    <property type="entry name" value="CNMP_BINDING_2"/>
    <property type="match status" value="1"/>
</dbReference>
<evidence type="ECO:0000256" key="2">
    <source>
        <dbReference type="ARBA" id="ARBA00022448"/>
    </source>
</evidence>
<keyword evidence="9" id="KW-0407">Ion channel</keyword>
<keyword evidence="7" id="KW-0010">Activator</keyword>
<dbReference type="AlphaFoldDB" id="A0AAW9NQU2"/>
<proteinExistence type="predicted"/>
<dbReference type="Gene3D" id="2.60.120.10">
    <property type="entry name" value="Jelly Rolls"/>
    <property type="match status" value="1"/>
</dbReference>
<dbReference type="InterPro" id="IPR018490">
    <property type="entry name" value="cNMP-bd_dom_sf"/>
</dbReference>
<dbReference type="InterPro" id="IPR014710">
    <property type="entry name" value="RmlC-like_jellyroll"/>
</dbReference>
<evidence type="ECO:0000256" key="1">
    <source>
        <dbReference type="ARBA" id="ARBA00004141"/>
    </source>
</evidence>
<dbReference type="CDD" id="cd00038">
    <property type="entry name" value="CAP_ED"/>
    <property type="match status" value="1"/>
</dbReference>
<comment type="caution">
    <text evidence="11">The sequence shown here is derived from an EMBL/GenBank/DDBJ whole genome shotgun (WGS) entry which is preliminary data.</text>
</comment>
<dbReference type="PRINTS" id="PR00103">
    <property type="entry name" value="CAMPKINASE"/>
</dbReference>
<gene>
    <name evidence="11" type="ORF">P9B03_01075</name>
</gene>
<organism evidence="11 12">
    <name type="scientific">Metasolibacillus meyeri</name>
    <dbReference type="NCBI Taxonomy" id="1071052"/>
    <lineage>
        <taxon>Bacteria</taxon>
        <taxon>Bacillati</taxon>
        <taxon>Bacillota</taxon>
        <taxon>Bacilli</taxon>
        <taxon>Bacillales</taxon>
        <taxon>Caryophanaceae</taxon>
        <taxon>Metasolibacillus</taxon>
    </lineage>
</organism>
<dbReference type="GO" id="GO:0016020">
    <property type="term" value="C:membrane"/>
    <property type="evidence" value="ECO:0007669"/>
    <property type="project" value="UniProtKB-SubCell"/>
</dbReference>
<dbReference type="SUPFAM" id="SSF51206">
    <property type="entry name" value="cAMP-binding domain-like"/>
    <property type="match status" value="1"/>
</dbReference>
<dbReference type="RefSeq" id="WP_411830000.1">
    <property type="nucleotide sequence ID" value="NZ_JARSFG010000003.1"/>
</dbReference>
<protein>
    <submittedName>
        <fullName evidence="11">Cyclic nucleotide-binding domain-containing protein</fullName>
    </submittedName>
</protein>
<evidence type="ECO:0000256" key="8">
    <source>
        <dbReference type="ARBA" id="ARBA00023286"/>
    </source>
</evidence>
<dbReference type="EMBL" id="JARSFG010000003">
    <property type="protein sequence ID" value="MEC1177061.1"/>
    <property type="molecule type" value="Genomic_DNA"/>
</dbReference>
<evidence type="ECO:0000256" key="7">
    <source>
        <dbReference type="ARBA" id="ARBA00023159"/>
    </source>
</evidence>
<dbReference type="PANTHER" id="PTHR45638">
    <property type="entry name" value="CYCLIC NUCLEOTIDE-GATED CATION CHANNEL SUBUNIT A"/>
    <property type="match status" value="1"/>
</dbReference>
<dbReference type="Pfam" id="PF00027">
    <property type="entry name" value="cNMP_binding"/>
    <property type="match status" value="1"/>
</dbReference>
<dbReference type="PROSITE" id="PS00888">
    <property type="entry name" value="CNMP_BINDING_1"/>
    <property type="match status" value="1"/>
</dbReference>
<accession>A0AAW9NQU2</accession>
<evidence type="ECO:0000259" key="10">
    <source>
        <dbReference type="PROSITE" id="PS50042"/>
    </source>
</evidence>
<keyword evidence="5" id="KW-0406">Ion transport</keyword>
<keyword evidence="6" id="KW-0472">Membrane</keyword>
<keyword evidence="3" id="KW-0812">Transmembrane</keyword>
<dbReference type="PANTHER" id="PTHR45638:SF11">
    <property type="entry name" value="CYCLIC NUCLEOTIDE-GATED CATION CHANNEL SUBUNIT A"/>
    <property type="match status" value="1"/>
</dbReference>
<evidence type="ECO:0000256" key="4">
    <source>
        <dbReference type="ARBA" id="ARBA00022989"/>
    </source>
</evidence>
<dbReference type="GO" id="GO:0044877">
    <property type="term" value="F:protein-containing complex binding"/>
    <property type="evidence" value="ECO:0007669"/>
    <property type="project" value="TreeGrafter"/>
</dbReference>
<feature type="domain" description="Cyclic nucleotide-binding" evidence="10">
    <location>
        <begin position="1"/>
        <end position="103"/>
    </location>
</feature>
<dbReference type="InterPro" id="IPR050866">
    <property type="entry name" value="CNG_cation_channel"/>
</dbReference>
<dbReference type="GO" id="GO:0005221">
    <property type="term" value="F:intracellularly cyclic nucleotide-activated monoatomic cation channel activity"/>
    <property type="evidence" value="ECO:0007669"/>
    <property type="project" value="InterPro"/>
</dbReference>
<reference evidence="11 12" key="1">
    <citation type="submission" date="2023-03" db="EMBL/GenBank/DDBJ databases">
        <title>Bacillus Genome Sequencing.</title>
        <authorList>
            <person name="Dunlap C."/>
        </authorList>
    </citation>
    <scope>NUCLEOTIDE SEQUENCE [LARGE SCALE GENOMIC DNA]</scope>
    <source>
        <strain evidence="11 12">B-59205</strain>
    </source>
</reference>
<evidence type="ECO:0000313" key="12">
    <source>
        <dbReference type="Proteomes" id="UP001344888"/>
    </source>
</evidence>
<sequence>MEQRSAGDTIIRQGERGNKFYIIVRGHVEVVKHAEGGIETIIAHLQDGQYFGEIALLRHIARTADVRAVSDSVFLTLTSQQLLPLIERYPDLKQQLEEEITQRLS</sequence>